<dbReference type="Proteomes" id="UP000746918">
    <property type="component" value="Unassembled WGS sequence"/>
</dbReference>
<accession>A0ABS7I5U1</accession>
<dbReference type="Gene3D" id="3.40.30.10">
    <property type="entry name" value="Glutaredoxin"/>
    <property type="match status" value="1"/>
</dbReference>
<protein>
    <recommendedName>
        <fullName evidence="2">thioredoxin-dependent peroxiredoxin</fullName>
        <ecNumber evidence="2">1.11.1.24</ecNumber>
    </recommendedName>
    <alternativeName>
        <fullName evidence="8">Thioredoxin peroxidase</fullName>
    </alternativeName>
    <alternativeName>
        <fullName evidence="10">Thioredoxin-dependent peroxiredoxin Bcp</fullName>
    </alternativeName>
</protein>
<evidence type="ECO:0000256" key="11">
    <source>
        <dbReference type="ARBA" id="ARBA00049091"/>
    </source>
</evidence>
<evidence type="ECO:0000256" key="5">
    <source>
        <dbReference type="ARBA" id="ARBA00023002"/>
    </source>
</evidence>
<name>A0ABS7I5U1_9HYPH</name>
<evidence type="ECO:0000256" key="9">
    <source>
        <dbReference type="ARBA" id="ARBA00038489"/>
    </source>
</evidence>
<comment type="similarity">
    <text evidence="9">Belongs to the peroxiredoxin family. BCP/PrxQ subfamily.</text>
</comment>
<evidence type="ECO:0000313" key="14">
    <source>
        <dbReference type="Proteomes" id="UP000746918"/>
    </source>
</evidence>
<comment type="caution">
    <text evidence="13">The sequence shown here is derived from an EMBL/GenBank/DDBJ whole genome shotgun (WGS) entry which is preliminary data.</text>
</comment>
<proteinExistence type="inferred from homology"/>
<comment type="catalytic activity">
    <reaction evidence="11">
        <text>a hydroperoxide + [thioredoxin]-dithiol = an alcohol + [thioredoxin]-disulfide + H2O</text>
        <dbReference type="Rhea" id="RHEA:62620"/>
        <dbReference type="Rhea" id="RHEA-COMP:10698"/>
        <dbReference type="Rhea" id="RHEA-COMP:10700"/>
        <dbReference type="ChEBI" id="CHEBI:15377"/>
        <dbReference type="ChEBI" id="CHEBI:29950"/>
        <dbReference type="ChEBI" id="CHEBI:30879"/>
        <dbReference type="ChEBI" id="CHEBI:35924"/>
        <dbReference type="ChEBI" id="CHEBI:50058"/>
        <dbReference type="EC" id="1.11.1.24"/>
    </reaction>
</comment>
<dbReference type="InterPro" id="IPR050924">
    <property type="entry name" value="Peroxiredoxin_BCP/PrxQ"/>
</dbReference>
<dbReference type="InterPro" id="IPR036249">
    <property type="entry name" value="Thioredoxin-like_sf"/>
</dbReference>
<dbReference type="EMBL" id="JAIFRO010000003">
    <property type="protein sequence ID" value="MBX4335770.1"/>
    <property type="molecule type" value="Genomic_DNA"/>
</dbReference>
<keyword evidence="7" id="KW-0676">Redox-active center</keyword>
<evidence type="ECO:0000256" key="3">
    <source>
        <dbReference type="ARBA" id="ARBA00022559"/>
    </source>
</evidence>
<organism evidence="13 14">
    <name type="scientific">Bartonella raoultii</name>
    <dbReference type="NCBI Taxonomy" id="1457020"/>
    <lineage>
        <taxon>Bacteria</taxon>
        <taxon>Pseudomonadati</taxon>
        <taxon>Pseudomonadota</taxon>
        <taxon>Alphaproteobacteria</taxon>
        <taxon>Hyphomicrobiales</taxon>
        <taxon>Bartonellaceae</taxon>
        <taxon>Bartonella</taxon>
    </lineage>
</organism>
<reference evidence="13 14" key="1">
    <citation type="submission" date="2021-08" db="EMBL/GenBank/DDBJ databases">
        <title>Bartonella raoulti 094 sp. nov.</title>
        <authorList>
            <person name="Zgheib R."/>
            <person name="Hammoud A."/>
        </authorList>
    </citation>
    <scope>NUCLEOTIDE SEQUENCE [LARGE SCALE GENOMIC DNA]</scope>
    <source>
        <strain evidence="13 14">094</strain>
    </source>
</reference>
<dbReference type="RefSeq" id="WP_220717080.1">
    <property type="nucleotide sequence ID" value="NZ_JAIFRO010000003.1"/>
</dbReference>
<evidence type="ECO:0000256" key="10">
    <source>
        <dbReference type="ARBA" id="ARBA00042639"/>
    </source>
</evidence>
<sequence>MTKSMKGIIAPDFNLPRDGGGTLRLSDLQGKTVVLYFYPKDDTSGCTNEAVDFTKLKTKFDEIGVVIIGMSPDSVHKHDKFKTKHELDIILISDEEKTTLEAYGVWIEKSMYGRKYMGVERSTFLIDSTGIIVEEWRKVSISGHAENVLAAATLFQHNESKK</sequence>
<evidence type="ECO:0000256" key="6">
    <source>
        <dbReference type="ARBA" id="ARBA00023157"/>
    </source>
</evidence>
<evidence type="ECO:0000256" key="4">
    <source>
        <dbReference type="ARBA" id="ARBA00022862"/>
    </source>
</evidence>
<dbReference type="PANTHER" id="PTHR42801:SF4">
    <property type="entry name" value="AHPC_TSA FAMILY PROTEIN"/>
    <property type="match status" value="1"/>
</dbReference>
<evidence type="ECO:0000313" key="13">
    <source>
        <dbReference type="EMBL" id="MBX4335770.1"/>
    </source>
</evidence>
<dbReference type="SUPFAM" id="SSF52833">
    <property type="entry name" value="Thioredoxin-like"/>
    <property type="match status" value="1"/>
</dbReference>
<dbReference type="InterPro" id="IPR013766">
    <property type="entry name" value="Thioredoxin_domain"/>
</dbReference>
<evidence type="ECO:0000256" key="8">
    <source>
        <dbReference type="ARBA" id="ARBA00032824"/>
    </source>
</evidence>
<keyword evidence="4" id="KW-0049">Antioxidant</keyword>
<keyword evidence="14" id="KW-1185">Reference proteome</keyword>
<evidence type="ECO:0000256" key="2">
    <source>
        <dbReference type="ARBA" id="ARBA00013017"/>
    </source>
</evidence>
<feature type="domain" description="Thioredoxin" evidence="12">
    <location>
        <begin position="4"/>
        <end position="157"/>
    </location>
</feature>
<dbReference type="PANTHER" id="PTHR42801">
    <property type="entry name" value="THIOREDOXIN-DEPENDENT PEROXIDE REDUCTASE"/>
    <property type="match status" value="1"/>
</dbReference>
<dbReference type="EC" id="1.11.1.24" evidence="2"/>
<keyword evidence="3" id="KW-0575">Peroxidase</keyword>
<dbReference type="Pfam" id="PF00578">
    <property type="entry name" value="AhpC-TSA"/>
    <property type="match status" value="1"/>
</dbReference>
<keyword evidence="6" id="KW-1015">Disulfide bond</keyword>
<comment type="function">
    <text evidence="1">Thiol-specific peroxidase that catalyzes the reduction of hydrogen peroxide and organic hydroperoxides to water and alcohols, respectively. Plays a role in cell protection against oxidative stress by detoxifying peroxides and as sensor of hydrogen peroxide-mediated signaling events.</text>
</comment>
<keyword evidence="5" id="KW-0560">Oxidoreductase</keyword>
<evidence type="ECO:0000259" key="12">
    <source>
        <dbReference type="PROSITE" id="PS51352"/>
    </source>
</evidence>
<gene>
    <name evidence="13" type="ORF">K3248_04065</name>
</gene>
<dbReference type="PROSITE" id="PS51352">
    <property type="entry name" value="THIOREDOXIN_2"/>
    <property type="match status" value="1"/>
</dbReference>
<evidence type="ECO:0000256" key="1">
    <source>
        <dbReference type="ARBA" id="ARBA00003330"/>
    </source>
</evidence>
<dbReference type="InterPro" id="IPR000866">
    <property type="entry name" value="AhpC/TSA"/>
</dbReference>
<evidence type="ECO:0000256" key="7">
    <source>
        <dbReference type="ARBA" id="ARBA00023284"/>
    </source>
</evidence>
<dbReference type="CDD" id="cd03017">
    <property type="entry name" value="PRX_BCP"/>
    <property type="match status" value="1"/>
</dbReference>